<dbReference type="AlphaFoldDB" id="A0A2D4M3G9"/>
<dbReference type="Gene3D" id="3.30.420.10">
    <property type="entry name" value="Ribonuclease H-like superfamily/Ribonuclease H"/>
    <property type="match status" value="1"/>
</dbReference>
<reference evidence="1" key="1">
    <citation type="submission" date="2017-07" db="EMBL/GenBank/DDBJ databases">
        <authorList>
            <person name="Mikheyev A."/>
            <person name="Grau M."/>
        </authorList>
    </citation>
    <scope>NUCLEOTIDE SEQUENCE</scope>
    <source>
        <tissue evidence="1">Venom_gland</tissue>
    </source>
</reference>
<name>A0A2D4M3G9_9SAUR</name>
<proteinExistence type="predicted"/>
<evidence type="ECO:0008006" key="2">
    <source>
        <dbReference type="Google" id="ProtNLM"/>
    </source>
</evidence>
<sequence>MHLIYFIKLPQVGRLKYLLVTVDHLTAWVEAYPATTAALVTKIILEQIIPRYGIVDTTDSNSFFCKSASINHQVWEFSGNVMFHGMQIHLCHGPNVYPWPCSEFEPVKKGIFYLMK</sequence>
<evidence type="ECO:0000313" key="1">
    <source>
        <dbReference type="EMBL" id="LAB27884.1"/>
    </source>
</evidence>
<dbReference type="EMBL" id="IACM01069309">
    <property type="protein sequence ID" value="LAB27884.1"/>
    <property type="molecule type" value="Transcribed_RNA"/>
</dbReference>
<reference evidence="1" key="2">
    <citation type="submission" date="2017-11" db="EMBL/GenBank/DDBJ databases">
        <title>Coralsnake Venomics: Analyses of Venom Gland Transcriptomes and Proteomes of Six Brazilian Taxa.</title>
        <authorList>
            <person name="Aird S.D."/>
            <person name="Jorge da Silva N."/>
            <person name="Qiu L."/>
            <person name="Villar-Briones A."/>
            <person name="Aparecida-Saddi V."/>
            <person name="Campos-Telles M.P."/>
            <person name="Grau M."/>
            <person name="Mikheyev A.S."/>
        </authorList>
    </citation>
    <scope>NUCLEOTIDE SEQUENCE</scope>
    <source>
        <tissue evidence="1">Venom_gland</tissue>
    </source>
</reference>
<dbReference type="GO" id="GO:0003676">
    <property type="term" value="F:nucleic acid binding"/>
    <property type="evidence" value="ECO:0007669"/>
    <property type="project" value="InterPro"/>
</dbReference>
<accession>A0A2D4M3G9</accession>
<protein>
    <recommendedName>
        <fullName evidence="2">Integrase catalytic domain-containing protein</fullName>
    </recommendedName>
</protein>
<dbReference type="InterPro" id="IPR036397">
    <property type="entry name" value="RNaseH_sf"/>
</dbReference>
<organism evidence="1">
    <name type="scientific">Micrurus spixii</name>
    <name type="common">Amazon coral snake</name>
    <dbReference type="NCBI Taxonomy" id="129469"/>
    <lineage>
        <taxon>Eukaryota</taxon>
        <taxon>Metazoa</taxon>
        <taxon>Chordata</taxon>
        <taxon>Craniata</taxon>
        <taxon>Vertebrata</taxon>
        <taxon>Euteleostomi</taxon>
        <taxon>Lepidosauria</taxon>
        <taxon>Squamata</taxon>
        <taxon>Bifurcata</taxon>
        <taxon>Unidentata</taxon>
        <taxon>Episquamata</taxon>
        <taxon>Toxicofera</taxon>
        <taxon>Serpentes</taxon>
        <taxon>Colubroidea</taxon>
        <taxon>Elapidae</taxon>
        <taxon>Elapinae</taxon>
        <taxon>Micrurus</taxon>
    </lineage>
</organism>